<name>A0A251YR51_9MICO</name>
<dbReference type="GO" id="GO:0005524">
    <property type="term" value="F:ATP binding"/>
    <property type="evidence" value="ECO:0007669"/>
    <property type="project" value="InterPro"/>
</dbReference>
<evidence type="ECO:0000313" key="3">
    <source>
        <dbReference type="Proteomes" id="UP000195101"/>
    </source>
</evidence>
<dbReference type="InterPro" id="IPR027417">
    <property type="entry name" value="P-loop_NTPase"/>
</dbReference>
<keyword evidence="2" id="KW-0808">Transferase</keyword>
<evidence type="ECO:0000259" key="1">
    <source>
        <dbReference type="Pfam" id="PF00485"/>
    </source>
</evidence>
<reference evidence="2 3" key="1">
    <citation type="submission" date="2016-08" db="EMBL/GenBank/DDBJ databases">
        <title>Genome sequence of Clavibacter michiganensis spp strain CFBP8019.</title>
        <authorList>
            <person name="Thapa S.P."/>
            <person name="Coaker G."/>
            <person name="Jacques M.-A."/>
        </authorList>
    </citation>
    <scope>NUCLEOTIDE SEQUENCE [LARGE SCALE GENOMIC DNA]</scope>
    <source>
        <strain evidence="2">CFBP8019</strain>
    </source>
</reference>
<dbReference type="GO" id="GO:0016301">
    <property type="term" value="F:kinase activity"/>
    <property type="evidence" value="ECO:0007669"/>
    <property type="project" value="UniProtKB-KW"/>
</dbReference>
<dbReference type="Pfam" id="PF00485">
    <property type="entry name" value="PRK"/>
    <property type="match status" value="1"/>
</dbReference>
<dbReference type="EMBL" id="MDJZ01000006">
    <property type="protein sequence ID" value="OUE26721.1"/>
    <property type="molecule type" value="Genomic_DNA"/>
</dbReference>
<evidence type="ECO:0000313" key="2">
    <source>
        <dbReference type="EMBL" id="OUE26721.1"/>
    </source>
</evidence>
<sequence length="198" mass="21741">MDATELTRHAAALRAEADRPVVVGVSGYGGSGTSTLARRLAAALPGSVRLRGDDFLDPSRSHRRSSDWDGVDRLRLVEQVLDPLRSGRRAAFRRYDWTRRELGAPEPLPATDLLVVDLIGLLHPEARPWIDLAVWCDVDLGTASARGMARDARLGRDHAALFRDVWIPNERDFDAGFAPRRSADVLLADAPAPPPVRP</sequence>
<dbReference type="InterPro" id="IPR006083">
    <property type="entry name" value="PRK/URK"/>
</dbReference>
<dbReference type="Proteomes" id="UP000195101">
    <property type="component" value="Unassembled WGS sequence"/>
</dbReference>
<dbReference type="Gene3D" id="3.40.50.300">
    <property type="entry name" value="P-loop containing nucleotide triphosphate hydrolases"/>
    <property type="match status" value="1"/>
</dbReference>
<proteinExistence type="predicted"/>
<dbReference type="SUPFAM" id="SSF52540">
    <property type="entry name" value="P-loop containing nucleoside triphosphate hydrolases"/>
    <property type="match status" value="1"/>
</dbReference>
<feature type="domain" description="Phosphoribulokinase/uridine kinase" evidence="1">
    <location>
        <begin position="22"/>
        <end position="180"/>
    </location>
</feature>
<accession>A0A251YR51</accession>
<dbReference type="RefSeq" id="WP_241533861.1">
    <property type="nucleotide sequence ID" value="NZ_MDJZ01000006.1"/>
</dbReference>
<comment type="caution">
    <text evidence="2">The sequence shown here is derived from an EMBL/GenBank/DDBJ whole genome shotgun (WGS) entry which is preliminary data.</text>
</comment>
<protein>
    <submittedName>
        <fullName evidence="2">Uridine kinase</fullName>
    </submittedName>
</protein>
<organism evidence="2 3">
    <name type="scientific">Clavibacter michiganensis</name>
    <dbReference type="NCBI Taxonomy" id="28447"/>
    <lineage>
        <taxon>Bacteria</taxon>
        <taxon>Bacillati</taxon>
        <taxon>Actinomycetota</taxon>
        <taxon>Actinomycetes</taxon>
        <taxon>Micrococcales</taxon>
        <taxon>Microbacteriaceae</taxon>
        <taxon>Clavibacter</taxon>
    </lineage>
</organism>
<gene>
    <name evidence="2" type="ORF">BFL37_04870</name>
</gene>
<keyword evidence="2" id="KW-0418">Kinase</keyword>
<dbReference type="AlphaFoldDB" id="A0A251YR51"/>
<keyword evidence="3" id="KW-1185">Reference proteome</keyword>